<organism evidence="5 6">
    <name type="scientific">Cristinia sonorae</name>
    <dbReference type="NCBI Taxonomy" id="1940300"/>
    <lineage>
        <taxon>Eukaryota</taxon>
        <taxon>Fungi</taxon>
        <taxon>Dikarya</taxon>
        <taxon>Basidiomycota</taxon>
        <taxon>Agaricomycotina</taxon>
        <taxon>Agaricomycetes</taxon>
        <taxon>Agaricomycetidae</taxon>
        <taxon>Agaricales</taxon>
        <taxon>Pleurotineae</taxon>
        <taxon>Stephanosporaceae</taxon>
        <taxon>Cristinia</taxon>
    </lineage>
</organism>
<evidence type="ECO:0000256" key="2">
    <source>
        <dbReference type="ARBA" id="ARBA00023054"/>
    </source>
</evidence>
<name>A0A8K0UN45_9AGAR</name>
<dbReference type="GO" id="GO:0019216">
    <property type="term" value="P:regulation of lipid metabolic process"/>
    <property type="evidence" value="ECO:0007669"/>
    <property type="project" value="TreeGrafter"/>
</dbReference>
<feature type="compositionally biased region" description="Low complexity" evidence="4">
    <location>
        <begin position="184"/>
        <end position="203"/>
    </location>
</feature>
<feature type="coiled-coil region" evidence="3">
    <location>
        <begin position="99"/>
        <end position="133"/>
    </location>
</feature>
<protein>
    <submittedName>
        <fullName evidence="5">OPA3-domain-containing protein</fullName>
    </submittedName>
</protein>
<reference evidence="5" key="1">
    <citation type="journal article" date="2021" name="New Phytol.">
        <title>Evolutionary innovations through gain and loss of genes in the ectomycorrhizal Boletales.</title>
        <authorList>
            <person name="Wu G."/>
            <person name="Miyauchi S."/>
            <person name="Morin E."/>
            <person name="Kuo A."/>
            <person name="Drula E."/>
            <person name="Varga T."/>
            <person name="Kohler A."/>
            <person name="Feng B."/>
            <person name="Cao Y."/>
            <person name="Lipzen A."/>
            <person name="Daum C."/>
            <person name="Hundley H."/>
            <person name="Pangilinan J."/>
            <person name="Johnson J."/>
            <person name="Barry K."/>
            <person name="LaButti K."/>
            <person name="Ng V."/>
            <person name="Ahrendt S."/>
            <person name="Min B."/>
            <person name="Choi I.G."/>
            <person name="Park H."/>
            <person name="Plett J.M."/>
            <person name="Magnuson J."/>
            <person name="Spatafora J.W."/>
            <person name="Nagy L.G."/>
            <person name="Henrissat B."/>
            <person name="Grigoriev I.V."/>
            <person name="Yang Z.L."/>
            <person name="Xu J."/>
            <person name="Martin F.M."/>
        </authorList>
    </citation>
    <scope>NUCLEOTIDE SEQUENCE</scope>
    <source>
        <strain evidence="5">KKN 215</strain>
    </source>
</reference>
<keyword evidence="2 3" id="KW-0175">Coiled coil</keyword>
<keyword evidence="6" id="KW-1185">Reference proteome</keyword>
<dbReference type="Proteomes" id="UP000813824">
    <property type="component" value="Unassembled WGS sequence"/>
</dbReference>
<evidence type="ECO:0000256" key="1">
    <source>
        <dbReference type="ARBA" id="ARBA00007584"/>
    </source>
</evidence>
<dbReference type="OrthoDB" id="2129069at2759"/>
<evidence type="ECO:0000313" key="6">
    <source>
        <dbReference type="Proteomes" id="UP000813824"/>
    </source>
</evidence>
<dbReference type="EMBL" id="JAEVFJ010000016">
    <property type="protein sequence ID" value="KAH8100311.1"/>
    <property type="molecule type" value="Genomic_DNA"/>
</dbReference>
<evidence type="ECO:0000313" key="5">
    <source>
        <dbReference type="EMBL" id="KAH8100311.1"/>
    </source>
</evidence>
<proteinExistence type="inferred from homology"/>
<evidence type="ECO:0000256" key="3">
    <source>
        <dbReference type="SAM" id="Coils"/>
    </source>
</evidence>
<dbReference type="PANTHER" id="PTHR12499:SF0">
    <property type="entry name" value="OPTIC ATROPHY 3 PROTEIN"/>
    <property type="match status" value="1"/>
</dbReference>
<comment type="caution">
    <text evidence="5">The sequence shown here is derived from an EMBL/GenBank/DDBJ whole genome shotgun (WGS) entry which is preliminary data.</text>
</comment>
<gene>
    <name evidence="5" type="ORF">BXZ70DRAFT_938982</name>
</gene>
<feature type="region of interest" description="Disordered" evidence="4">
    <location>
        <begin position="183"/>
        <end position="223"/>
    </location>
</feature>
<dbReference type="AlphaFoldDB" id="A0A8K0UN45"/>
<sequence>MASAKIATLVIRTLAKPISNQLKTQAKQHETFRTFCVNLAQGMYRAEVKLRTNLLGEPAKHVRPLSETRAIDNGANALAEGFLFSVAAALIIGETWRSSRSQAKRRDAIDDQLEELQEKVQSLTTKLETMAVQNDERHEEDRQRNDELTRILERVVEIGLRGGWAEFESTPLPLPRIELTNLRSSLPSPSATSSVSSDGSDSHSIPHHPTDSDAPSLDSSESK</sequence>
<evidence type="ECO:0000256" key="4">
    <source>
        <dbReference type="SAM" id="MobiDB-lite"/>
    </source>
</evidence>
<dbReference type="InterPro" id="IPR010754">
    <property type="entry name" value="OPA3-like"/>
</dbReference>
<dbReference type="PANTHER" id="PTHR12499">
    <property type="entry name" value="OPTIC ATROPHY 3 PROTEIN OPA3"/>
    <property type="match status" value="1"/>
</dbReference>
<dbReference type="Pfam" id="PF07047">
    <property type="entry name" value="OPA3"/>
    <property type="match status" value="1"/>
</dbReference>
<dbReference type="GO" id="GO:0005739">
    <property type="term" value="C:mitochondrion"/>
    <property type="evidence" value="ECO:0007669"/>
    <property type="project" value="TreeGrafter"/>
</dbReference>
<accession>A0A8K0UN45</accession>
<comment type="similarity">
    <text evidence="1">Belongs to the OPA3 family.</text>
</comment>